<keyword evidence="2 4" id="KW-0863">Zinc-finger</keyword>
<dbReference type="OrthoDB" id="8062037at2759"/>
<accession>A0A835FGF6</accession>
<dbReference type="Gene3D" id="3.30.40.10">
    <property type="entry name" value="Zinc/RING finger domain, C3HC4 (zinc finger)"/>
    <property type="match status" value="1"/>
</dbReference>
<feature type="compositionally biased region" description="Basic residues" evidence="5">
    <location>
        <begin position="499"/>
        <end position="509"/>
    </location>
</feature>
<reference evidence="7" key="1">
    <citation type="submission" date="2020-07" db="EMBL/GenBank/DDBJ databases">
        <title>Genome sequence and genetic diversity analysis of an under-domesticated orphan crop, white fonio (Digitaria exilis).</title>
        <authorList>
            <person name="Bennetzen J.L."/>
            <person name="Chen S."/>
            <person name="Ma X."/>
            <person name="Wang X."/>
            <person name="Yssel A.E.J."/>
            <person name="Chaluvadi S.R."/>
            <person name="Johnson M."/>
            <person name="Gangashetty P."/>
            <person name="Hamidou F."/>
            <person name="Sanogo M.D."/>
            <person name="Zwaenepoel A."/>
            <person name="Wallace J."/>
            <person name="Van De Peer Y."/>
            <person name="Van Deynze A."/>
        </authorList>
    </citation>
    <scope>NUCLEOTIDE SEQUENCE</scope>
    <source>
        <tissue evidence="7">Leaves</tissue>
    </source>
</reference>
<dbReference type="InterPro" id="IPR013083">
    <property type="entry name" value="Znf_RING/FYVE/PHD"/>
</dbReference>
<evidence type="ECO:0000313" key="8">
    <source>
        <dbReference type="Proteomes" id="UP000636709"/>
    </source>
</evidence>
<dbReference type="PROSITE" id="PS50089">
    <property type="entry name" value="ZF_RING_2"/>
    <property type="match status" value="1"/>
</dbReference>
<proteinExistence type="predicted"/>
<dbReference type="CDD" id="cd16448">
    <property type="entry name" value="RING-H2"/>
    <property type="match status" value="1"/>
</dbReference>
<keyword evidence="3" id="KW-0862">Zinc</keyword>
<organism evidence="7 8">
    <name type="scientific">Digitaria exilis</name>
    <dbReference type="NCBI Taxonomy" id="1010633"/>
    <lineage>
        <taxon>Eukaryota</taxon>
        <taxon>Viridiplantae</taxon>
        <taxon>Streptophyta</taxon>
        <taxon>Embryophyta</taxon>
        <taxon>Tracheophyta</taxon>
        <taxon>Spermatophyta</taxon>
        <taxon>Magnoliopsida</taxon>
        <taxon>Liliopsida</taxon>
        <taxon>Poales</taxon>
        <taxon>Poaceae</taxon>
        <taxon>PACMAD clade</taxon>
        <taxon>Panicoideae</taxon>
        <taxon>Panicodae</taxon>
        <taxon>Paniceae</taxon>
        <taxon>Anthephorinae</taxon>
        <taxon>Digitaria</taxon>
    </lineage>
</organism>
<feature type="compositionally biased region" description="Low complexity" evidence="5">
    <location>
        <begin position="448"/>
        <end position="457"/>
    </location>
</feature>
<dbReference type="InterPro" id="IPR011016">
    <property type="entry name" value="Znf_RING-CH"/>
</dbReference>
<gene>
    <name evidence="7" type="ORF">HU200_012007</name>
</gene>
<protein>
    <recommendedName>
        <fullName evidence="6">RING-type domain-containing protein</fullName>
    </recommendedName>
</protein>
<feature type="compositionally biased region" description="Low complexity" evidence="5">
    <location>
        <begin position="20"/>
        <end position="29"/>
    </location>
</feature>
<feature type="compositionally biased region" description="Basic and acidic residues" evidence="5">
    <location>
        <begin position="1"/>
        <end position="19"/>
    </location>
</feature>
<dbReference type="InterPro" id="IPR001841">
    <property type="entry name" value="Znf_RING"/>
</dbReference>
<dbReference type="SMART" id="SM00184">
    <property type="entry name" value="RING"/>
    <property type="match status" value="1"/>
</dbReference>
<feature type="region of interest" description="Disordered" evidence="5">
    <location>
        <begin position="437"/>
        <end position="460"/>
    </location>
</feature>
<dbReference type="GO" id="GO:0061630">
    <property type="term" value="F:ubiquitin protein ligase activity"/>
    <property type="evidence" value="ECO:0007669"/>
    <property type="project" value="TreeGrafter"/>
</dbReference>
<dbReference type="PANTHER" id="PTHR45969">
    <property type="entry name" value="RING ZINC FINGER PROTEIN-RELATED"/>
    <property type="match status" value="1"/>
</dbReference>
<evidence type="ECO:0000256" key="1">
    <source>
        <dbReference type="ARBA" id="ARBA00022723"/>
    </source>
</evidence>
<name>A0A835FGF6_9POAL</name>
<keyword evidence="1" id="KW-0479">Metal-binding</keyword>
<keyword evidence="8" id="KW-1185">Reference proteome</keyword>
<dbReference type="GO" id="GO:0008270">
    <property type="term" value="F:zinc ion binding"/>
    <property type="evidence" value="ECO:0007669"/>
    <property type="project" value="UniProtKB-KW"/>
</dbReference>
<dbReference type="EMBL" id="JACEFO010000956">
    <property type="protein sequence ID" value="KAF8751971.1"/>
    <property type="molecule type" value="Genomic_DNA"/>
</dbReference>
<evidence type="ECO:0000259" key="6">
    <source>
        <dbReference type="PROSITE" id="PS50089"/>
    </source>
</evidence>
<dbReference type="Proteomes" id="UP000636709">
    <property type="component" value="Unassembled WGS sequence"/>
</dbReference>
<sequence>MCSGVDARDLPSRRDKALDPESPTPSSSKLPPPIPFANLRAPRPSPLVVAQEGTCAEERCAAPVHARQRANLAAAAACEWVHGGTERGGPHHPARRVARPGSDRWAHMTGTDGIRARGAHHTTGSHGATLRGPRVPTGALSNLSASPLSSSSSRSAARALYSHGRPQPPSPSTHRHHAISAYLQRPYRLSFPFPPPPPRDRDASKSGGAARFVPARGMGFPVGYSELVLPKQLLHVLLLLGYIRRFLLSAFHAVGLGNLLDLGDDYQALLQDHHHHHSSGGVGGAQLGRDHGTPAQALLQQRRPEFRAVPAMVIEEVLPVVRFDELAACVGGGDCAVCLSGIGAGDEVRRLSNCRHAFHRGCLDRWMEHDQRTCPLCRAPLIPDEMAGALWAAAAGVPDASDFDFSYFGAPLTPVPSPTLLRPHELLLTGLGGYQRPAPRNARRPRAAAESVAAPSAERNHDIRDTWSRTDSFQGQAWVAQVNPPLFLSTRSVQSSASFRHRPTSRRRPDRPAYVRASTTGYCSGSFSRRPVYFTP</sequence>
<feature type="compositionally biased region" description="Low complexity" evidence="5">
    <location>
        <begin position="139"/>
        <end position="162"/>
    </location>
</feature>
<dbReference type="SMART" id="SM00744">
    <property type="entry name" value="RINGv"/>
    <property type="match status" value="1"/>
</dbReference>
<dbReference type="SUPFAM" id="SSF57850">
    <property type="entry name" value="RING/U-box"/>
    <property type="match status" value="1"/>
</dbReference>
<feature type="region of interest" description="Disordered" evidence="5">
    <location>
        <begin position="1"/>
        <end position="41"/>
    </location>
</feature>
<evidence type="ECO:0000256" key="2">
    <source>
        <dbReference type="ARBA" id="ARBA00022771"/>
    </source>
</evidence>
<feature type="region of interest" description="Disordered" evidence="5">
    <location>
        <begin position="190"/>
        <end position="209"/>
    </location>
</feature>
<evidence type="ECO:0000313" key="7">
    <source>
        <dbReference type="EMBL" id="KAF8751971.1"/>
    </source>
</evidence>
<dbReference type="Pfam" id="PF13639">
    <property type="entry name" value="zf-RING_2"/>
    <property type="match status" value="1"/>
</dbReference>
<dbReference type="GO" id="GO:0016567">
    <property type="term" value="P:protein ubiquitination"/>
    <property type="evidence" value="ECO:0007669"/>
    <property type="project" value="TreeGrafter"/>
</dbReference>
<dbReference type="PANTHER" id="PTHR45969:SF89">
    <property type="entry name" value="OS04G0579200 PROTEIN"/>
    <property type="match status" value="1"/>
</dbReference>
<dbReference type="AlphaFoldDB" id="A0A835FGF6"/>
<evidence type="ECO:0000256" key="5">
    <source>
        <dbReference type="SAM" id="MobiDB-lite"/>
    </source>
</evidence>
<feature type="region of interest" description="Disordered" evidence="5">
    <location>
        <begin position="84"/>
        <end position="176"/>
    </location>
</feature>
<evidence type="ECO:0000256" key="3">
    <source>
        <dbReference type="ARBA" id="ARBA00022833"/>
    </source>
</evidence>
<feature type="region of interest" description="Disordered" evidence="5">
    <location>
        <begin position="493"/>
        <end position="513"/>
    </location>
</feature>
<feature type="domain" description="RING-type" evidence="6">
    <location>
        <begin position="335"/>
        <end position="378"/>
    </location>
</feature>
<comment type="caution">
    <text evidence="7">The sequence shown here is derived from an EMBL/GenBank/DDBJ whole genome shotgun (WGS) entry which is preliminary data.</text>
</comment>
<evidence type="ECO:0000256" key="4">
    <source>
        <dbReference type="PROSITE-ProRule" id="PRU00175"/>
    </source>
</evidence>